<dbReference type="Gene3D" id="3.40.50.300">
    <property type="entry name" value="P-loop containing nucleotide triphosphate hydrolases"/>
    <property type="match status" value="1"/>
</dbReference>
<dbReference type="PROSITE" id="PS00211">
    <property type="entry name" value="ABC_TRANSPORTER_1"/>
    <property type="match status" value="1"/>
</dbReference>
<dbReference type="InterPro" id="IPR017911">
    <property type="entry name" value="MacB-like_ATP-bd"/>
</dbReference>
<evidence type="ECO:0000259" key="4">
    <source>
        <dbReference type="PROSITE" id="PS50893"/>
    </source>
</evidence>
<evidence type="ECO:0000313" key="6">
    <source>
        <dbReference type="Proteomes" id="UP000032336"/>
    </source>
</evidence>
<gene>
    <name evidence="5" type="primary">macB1</name>
    <name evidence="5" type="ORF">FEAC_27710</name>
</gene>
<dbReference type="SMART" id="SM00382">
    <property type="entry name" value="AAA"/>
    <property type="match status" value="1"/>
</dbReference>
<dbReference type="eggNOG" id="COG1136">
    <property type="taxonomic scope" value="Bacteria"/>
</dbReference>
<dbReference type="PANTHER" id="PTHR24220">
    <property type="entry name" value="IMPORT ATP-BINDING PROTEIN"/>
    <property type="match status" value="1"/>
</dbReference>
<dbReference type="Proteomes" id="UP000032336">
    <property type="component" value="Unassembled WGS sequence"/>
</dbReference>
<dbReference type="PROSITE" id="PS50893">
    <property type="entry name" value="ABC_TRANSPORTER_2"/>
    <property type="match status" value="1"/>
</dbReference>
<evidence type="ECO:0000256" key="2">
    <source>
        <dbReference type="ARBA" id="ARBA00022741"/>
    </source>
</evidence>
<keyword evidence="5" id="KW-0378">Hydrolase</keyword>
<dbReference type="STRING" id="1121877.FEAC_27710"/>
<keyword evidence="2" id="KW-0547">Nucleotide-binding</keyword>
<dbReference type="PATRIC" id="fig|1121877.4.peg.3112"/>
<sequence length="242" mass="26507">MALKVEVVWVDSKQISPQDNLLVLKDITKRYQLGNLFVEALRGISFTVAANDYVAITGPSGSGKSTLMHLIGCLDVPTSGDLIIAGELVRDLSQSQLAMIRNRRIGFVFQQFNLLRTMTALRNVELPLLYAGVSKSERRERATVLLERVGLGDHMGHRPMELSGGQQQRVAIARALVGDPSIILADEPTGNLDSHSAEEILTIFDELNEAGRTLVVITHDDSVAAKAMRALHIRDGELQEVS</sequence>
<evidence type="ECO:0000313" key="5">
    <source>
        <dbReference type="EMBL" id="KJE75479.1"/>
    </source>
</evidence>
<name>A0A0D8FR85_9ACTN</name>
<dbReference type="CDD" id="cd03255">
    <property type="entry name" value="ABC_MJ0796_LolCDE_FtsE"/>
    <property type="match status" value="1"/>
</dbReference>
<dbReference type="InterPro" id="IPR003439">
    <property type="entry name" value="ABC_transporter-like_ATP-bd"/>
</dbReference>
<dbReference type="EMBL" id="JXUW01000039">
    <property type="protein sequence ID" value="KJE75479.1"/>
    <property type="molecule type" value="Genomic_DNA"/>
</dbReference>
<dbReference type="GeneID" id="78373747"/>
<organism evidence="5 6">
    <name type="scientific">Ferrimicrobium acidiphilum DSM 19497</name>
    <dbReference type="NCBI Taxonomy" id="1121877"/>
    <lineage>
        <taxon>Bacteria</taxon>
        <taxon>Bacillati</taxon>
        <taxon>Actinomycetota</taxon>
        <taxon>Acidimicrobiia</taxon>
        <taxon>Acidimicrobiales</taxon>
        <taxon>Acidimicrobiaceae</taxon>
        <taxon>Ferrimicrobium</taxon>
    </lineage>
</organism>
<accession>A0A0D8FR85</accession>
<dbReference type="PANTHER" id="PTHR24220:SF86">
    <property type="entry name" value="ABC TRANSPORTER ABCH.1"/>
    <property type="match status" value="1"/>
</dbReference>
<dbReference type="InterPro" id="IPR017871">
    <property type="entry name" value="ABC_transporter-like_CS"/>
</dbReference>
<reference evidence="5 6" key="1">
    <citation type="submission" date="2015-01" db="EMBL/GenBank/DDBJ databases">
        <title>Draft genome of the acidophilic iron oxidizer Ferrimicrobium acidiphilum strain T23.</title>
        <authorList>
            <person name="Poehlein A."/>
            <person name="Eisen S."/>
            <person name="Schloemann M."/>
            <person name="Johnson B.D."/>
            <person name="Daniel R."/>
            <person name="Muehling M."/>
        </authorList>
    </citation>
    <scope>NUCLEOTIDE SEQUENCE [LARGE SCALE GENOMIC DNA]</scope>
    <source>
        <strain evidence="5 6">T23</strain>
    </source>
</reference>
<dbReference type="GO" id="GO:0005886">
    <property type="term" value="C:plasma membrane"/>
    <property type="evidence" value="ECO:0007669"/>
    <property type="project" value="TreeGrafter"/>
</dbReference>
<keyword evidence="3 5" id="KW-0067">ATP-binding</keyword>
<evidence type="ECO:0000256" key="1">
    <source>
        <dbReference type="ARBA" id="ARBA00022448"/>
    </source>
</evidence>
<dbReference type="GO" id="GO:0022857">
    <property type="term" value="F:transmembrane transporter activity"/>
    <property type="evidence" value="ECO:0007669"/>
    <property type="project" value="UniProtKB-ARBA"/>
</dbReference>
<protein>
    <submittedName>
        <fullName evidence="5">Macrolide export ATP-binding/permease protein MacB</fullName>
        <ecNumber evidence="5">3.6.3.-</ecNumber>
    </submittedName>
</protein>
<dbReference type="GO" id="GO:0005524">
    <property type="term" value="F:ATP binding"/>
    <property type="evidence" value="ECO:0007669"/>
    <property type="project" value="UniProtKB-KW"/>
</dbReference>
<dbReference type="FunFam" id="3.40.50.300:FF:000032">
    <property type="entry name" value="Export ABC transporter ATP-binding protein"/>
    <property type="match status" value="1"/>
</dbReference>
<comment type="caution">
    <text evidence="5">The sequence shown here is derived from an EMBL/GenBank/DDBJ whole genome shotgun (WGS) entry which is preliminary data.</text>
</comment>
<proteinExistence type="predicted"/>
<dbReference type="Pfam" id="PF00005">
    <property type="entry name" value="ABC_tran"/>
    <property type="match status" value="1"/>
</dbReference>
<keyword evidence="1" id="KW-0813">Transport</keyword>
<dbReference type="SUPFAM" id="SSF52540">
    <property type="entry name" value="P-loop containing nucleoside triphosphate hydrolases"/>
    <property type="match status" value="1"/>
</dbReference>
<dbReference type="GO" id="GO:0016887">
    <property type="term" value="F:ATP hydrolysis activity"/>
    <property type="evidence" value="ECO:0007669"/>
    <property type="project" value="InterPro"/>
</dbReference>
<dbReference type="GO" id="GO:0098796">
    <property type="term" value="C:membrane protein complex"/>
    <property type="evidence" value="ECO:0007669"/>
    <property type="project" value="UniProtKB-ARBA"/>
</dbReference>
<keyword evidence="6" id="KW-1185">Reference proteome</keyword>
<dbReference type="InterPro" id="IPR003593">
    <property type="entry name" value="AAA+_ATPase"/>
</dbReference>
<dbReference type="AlphaFoldDB" id="A0A0D8FR85"/>
<dbReference type="InterPro" id="IPR027417">
    <property type="entry name" value="P-loop_NTPase"/>
</dbReference>
<feature type="domain" description="ABC transporter" evidence="4">
    <location>
        <begin position="22"/>
        <end position="241"/>
    </location>
</feature>
<evidence type="ECO:0000256" key="3">
    <source>
        <dbReference type="ARBA" id="ARBA00022840"/>
    </source>
</evidence>
<dbReference type="RefSeq" id="WP_236684663.1">
    <property type="nucleotide sequence ID" value="NZ_JQKF01000048.1"/>
</dbReference>
<dbReference type="InterPro" id="IPR015854">
    <property type="entry name" value="ABC_transpr_LolD-like"/>
</dbReference>
<dbReference type="EC" id="3.6.3.-" evidence="5"/>